<evidence type="ECO:0000313" key="2">
    <source>
        <dbReference type="EMBL" id="CAG9990602.1"/>
    </source>
</evidence>
<evidence type="ECO:0008006" key="4">
    <source>
        <dbReference type="Google" id="ProtNLM"/>
    </source>
</evidence>
<organism evidence="2 3">
    <name type="scientific">Clonostachys byssicola</name>
    <dbReference type="NCBI Taxonomy" id="160290"/>
    <lineage>
        <taxon>Eukaryota</taxon>
        <taxon>Fungi</taxon>
        <taxon>Dikarya</taxon>
        <taxon>Ascomycota</taxon>
        <taxon>Pezizomycotina</taxon>
        <taxon>Sordariomycetes</taxon>
        <taxon>Hypocreomycetidae</taxon>
        <taxon>Hypocreales</taxon>
        <taxon>Bionectriaceae</taxon>
        <taxon>Clonostachys</taxon>
    </lineage>
</organism>
<feature type="region of interest" description="Disordered" evidence="1">
    <location>
        <begin position="391"/>
        <end position="469"/>
    </location>
</feature>
<comment type="caution">
    <text evidence="2">The sequence shown here is derived from an EMBL/GenBank/DDBJ whole genome shotgun (WGS) entry which is preliminary data.</text>
</comment>
<reference evidence="2 3" key="2">
    <citation type="submission" date="2021-10" db="EMBL/GenBank/DDBJ databases">
        <authorList>
            <person name="Piombo E."/>
        </authorList>
    </citation>
    <scope>NUCLEOTIDE SEQUENCE [LARGE SCALE GENOMIC DNA]</scope>
</reference>
<dbReference type="Proteomes" id="UP000754883">
    <property type="component" value="Unassembled WGS sequence"/>
</dbReference>
<proteinExistence type="predicted"/>
<reference evidence="3" key="1">
    <citation type="submission" date="2019-06" db="EMBL/GenBank/DDBJ databases">
        <authorList>
            <person name="Broberg M."/>
        </authorList>
    </citation>
    <scope>NUCLEOTIDE SEQUENCE [LARGE SCALE GENOMIC DNA]</scope>
</reference>
<dbReference type="Gene3D" id="2.60.40.640">
    <property type="match status" value="1"/>
</dbReference>
<dbReference type="AlphaFoldDB" id="A0A9N9UH18"/>
<keyword evidence="3" id="KW-1185">Reference proteome</keyword>
<evidence type="ECO:0000313" key="3">
    <source>
        <dbReference type="Proteomes" id="UP000754883"/>
    </source>
</evidence>
<evidence type="ECO:0000256" key="1">
    <source>
        <dbReference type="SAM" id="MobiDB-lite"/>
    </source>
</evidence>
<dbReference type="InterPro" id="IPR014752">
    <property type="entry name" value="Arrestin-like_C"/>
</dbReference>
<dbReference type="OrthoDB" id="2333384at2759"/>
<accession>A0A9N9UH18</accession>
<sequence>MLRETTREATSRPDLGIELHNPPMFFHPGDSLSGRVYRQTAMISPEAHVTINLFGCLATQVNDNPSRVMMLLGSTKSLFRGAIHIPPDAIRRHEWSFNIRLPKNPSYRCVNTEVSNSTMPLFLPIDQDSVSGHPLPPTCRTKSPYFYASVDYFLEAKIIYERKGIKDIVRCQYPLLLRLADPSPPIADCRLKIHEFKRTVHSQRLVPGMHGAPLSLGQHVKKFFHTSSVPRLNLQVLIATPSVIQLNHPDPISLTIKAIPNWSKSSEVLKNITQTARLVRFWAVLSSICEIPAQYHPLTFTGPEKYTIRHSFVCQSEPLVEIKCSADEEPRDVGKEINLRLVDPEYLVPNFVTYSMKVSHKLSFEMRWVIEKEYIKIQDEQPVMLMPESIDRDKECQPGSPGTRLSNPFTGLADDMDLPPSFEETEREKELQARAQINSNRNGPEDSEAGSMFSDKQEESGEAGRAGLV</sequence>
<dbReference type="EMBL" id="CABFNO020001473">
    <property type="protein sequence ID" value="CAG9990602.1"/>
    <property type="molecule type" value="Genomic_DNA"/>
</dbReference>
<gene>
    <name evidence="2" type="ORF">CBYS24578_00013906</name>
</gene>
<protein>
    <recommendedName>
        <fullName evidence="4">Arrestin-like N-terminal domain-containing protein</fullName>
    </recommendedName>
</protein>
<name>A0A9N9UH18_9HYPO</name>